<reference evidence="2 3" key="1">
    <citation type="submission" date="2020-04" db="EMBL/GenBank/DDBJ databases">
        <authorList>
            <person name="Doyle D.A."/>
        </authorList>
    </citation>
    <scope>NUCLEOTIDE SEQUENCE [LARGE SCALE GENOMIC DNA]</scope>
    <source>
        <strain evidence="2 3">P21</strain>
    </source>
</reference>
<dbReference type="NCBIfam" id="TIGR00277">
    <property type="entry name" value="HDIG"/>
    <property type="match status" value="1"/>
</dbReference>
<dbReference type="InterPro" id="IPR003607">
    <property type="entry name" value="HD/PDEase_dom"/>
</dbReference>
<organism evidence="2 3">
    <name type="scientific">Clostridium muellerianum</name>
    <dbReference type="NCBI Taxonomy" id="2716538"/>
    <lineage>
        <taxon>Bacteria</taxon>
        <taxon>Bacillati</taxon>
        <taxon>Bacillota</taxon>
        <taxon>Clostridia</taxon>
        <taxon>Eubacteriales</taxon>
        <taxon>Clostridiaceae</taxon>
        <taxon>Clostridium</taxon>
    </lineage>
</organism>
<dbReference type="AlphaFoldDB" id="A0A7Y0EG05"/>
<name>A0A7Y0EG05_9CLOT</name>
<gene>
    <name evidence="2" type="ORF">HBE96_08545</name>
</gene>
<feature type="domain" description="HD/PDEase" evidence="1">
    <location>
        <begin position="26"/>
        <end position="157"/>
    </location>
</feature>
<dbReference type="Pfam" id="PF01966">
    <property type="entry name" value="HD"/>
    <property type="match status" value="1"/>
</dbReference>
<dbReference type="SMART" id="SM00471">
    <property type="entry name" value="HDc"/>
    <property type="match status" value="1"/>
</dbReference>
<protein>
    <submittedName>
        <fullName evidence="2">HD domain-containing protein</fullName>
    </submittedName>
</protein>
<reference evidence="2 3" key="2">
    <citation type="submission" date="2020-06" db="EMBL/GenBank/DDBJ databases">
        <title>Complete Genome Sequence of Clostridium muelleri sp. nov. P21T, an Acid-Alcohol Producing Acetogen Isolated from Old Hay.</title>
        <authorList>
            <person name="Duncan K.E."/>
            <person name="Tanner R.S."/>
        </authorList>
    </citation>
    <scope>NUCLEOTIDE SEQUENCE [LARGE SCALE GENOMIC DNA]</scope>
    <source>
        <strain evidence="2 3">P21</strain>
    </source>
</reference>
<dbReference type="EMBL" id="JABBNI010000014">
    <property type="protein sequence ID" value="NMM62743.1"/>
    <property type="molecule type" value="Genomic_DNA"/>
</dbReference>
<proteinExistence type="predicted"/>
<sequence length="207" mass="23765">MKNDGIQGLPILYEAKIFLEEAGRLNPGPWINHSKYVAEAARLIAEETEGLNSETAYILGLLHDVGRREGVTDMHHIISGYNFLREKGFNEAARICITHPFLVKEIECYSGKWDCSESEIEFIKDYLRNIEFNEYDKLIQFCDAIAIPSGFCLVEKRMIDVALRYGINDLIIDKWKSTMEIKQYFESRIGKSIYTLLPGVIENTFAL</sequence>
<dbReference type="CDD" id="cd00077">
    <property type="entry name" value="HDc"/>
    <property type="match status" value="1"/>
</dbReference>
<evidence type="ECO:0000313" key="2">
    <source>
        <dbReference type="EMBL" id="NMM62743.1"/>
    </source>
</evidence>
<comment type="caution">
    <text evidence="2">The sequence shown here is derived from an EMBL/GenBank/DDBJ whole genome shotgun (WGS) entry which is preliminary data.</text>
</comment>
<evidence type="ECO:0000259" key="1">
    <source>
        <dbReference type="SMART" id="SM00471"/>
    </source>
</evidence>
<dbReference type="Gene3D" id="1.10.3210.10">
    <property type="entry name" value="Hypothetical protein af1432"/>
    <property type="match status" value="1"/>
</dbReference>
<accession>A0A7Y0EG05</accession>
<dbReference type="InterPro" id="IPR006674">
    <property type="entry name" value="HD_domain"/>
</dbReference>
<keyword evidence="3" id="KW-1185">Reference proteome</keyword>
<dbReference type="InterPro" id="IPR006675">
    <property type="entry name" value="HDIG_dom"/>
</dbReference>
<evidence type="ECO:0000313" key="3">
    <source>
        <dbReference type="Proteomes" id="UP000537131"/>
    </source>
</evidence>
<dbReference type="SUPFAM" id="SSF109604">
    <property type="entry name" value="HD-domain/PDEase-like"/>
    <property type="match status" value="1"/>
</dbReference>
<dbReference type="RefSeq" id="WP_169297342.1">
    <property type="nucleotide sequence ID" value="NZ_JABBNI010000014.1"/>
</dbReference>
<dbReference type="Proteomes" id="UP000537131">
    <property type="component" value="Unassembled WGS sequence"/>
</dbReference>